<name>M4BCS0_HYAAE</name>
<reference evidence="2" key="2">
    <citation type="submission" date="2015-06" db="UniProtKB">
        <authorList>
            <consortium name="EnsemblProtists"/>
        </authorList>
    </citation>
    <scope>IDENTIFICATION</scope>
    <source>
        <strain evidence="2">Emoy2</strain>
    </source>
</reference>
<dbReference type="VEuPathDB" id="FungiDB:HpaG804086"/>
<evidence type="ECO:0000256" key="1">
    <source>
        <dbReference type="SAM" id="MobiDB-lite"/>
    </source>
</evidence>
<proteinExistence type="predicted"/>
<reference evidence="3" key="1">
    <citation type="journal article" date="2010" name="Science">
        <title>Signatures of adaptation to obligate biotrophy in the Hyaloperonospora arabidopsidis genome.</title>
        <authorList>
            <person name="Baxter L."/>
            <person name="Tripathy S."/>
            <person name="Ishaque N."/>
            <person name="Boot N."/>
            <person name="Cabral A."/>
            <person name="Kemen E."/>
            <person name="Thines M."/>
            <person name="Ah-Fong A."/>
            <person name="Anderson R."/>
            <person name="Badejoko W."/>
            <person name="Bittner-Eddy P."/>
            <person name="Boore J.L."/>
            <person name="Chibucos M.C."/>
            <person name="Coates M."/>
            <person name="Dehal P."/>
            <person name="Delehaunty K."/>
            <person name="Dong S."/>
            <person name="Downton P."/>
            <person name="Dumas B."/>
            <person name="Fabro G."/>
            <person name="Fronick C."/>
            <person name="Fuerstenberg S.I."/>
            <person name="Fulton L."/>
            <person name="Gaulin E."/>
            <person name="Govers F."/>
            <person name="Hughes L."/>
            <person name="Humphray S."/>
            <person name="Jiang R.H."/>
            <person name="Judelson H."/>
            <person name="Kamoun S."/>
            <person name="Kyung K."/>
            <person name="Meijer H."/>
            <person name="Minx P."/>
            <person name="Morris P."/>
            <person name="Nelson J."/>
            <person name="Phuntumart V."/>
            <person name="Qutob D."/>
            <person name="Rehmany A."/>
            <person name="Rougon-Cardoso A."/>
            <person name="Ryden P."/>
            <person name="Torto-Alalibo T."/>
            <person name="Studholme D."/>
            <person name="Wang Y."/>
            <person name="Win J."/>
            <person name="Wood J."/>
            <person name="Clifton S.W."/>
            <person name="Rogers J."/>
            <person name="Van den Ackerveken G."/>
            <person name="Jones J.D."/>
            <person name="McDowell J.M."/>
            <person name="Beynon J."/>
            <person name="Tyler B.M."/>
        </authorList>
    </citation>
    <scope>NUCLEOTIDE SEQUENCE [LARGE SCALE GENOMIC DNA]</scope>
    <source>
        <strain evidence="3">Emoy2</strain>
    </source>
</reference>
<dbReference type="HOGENOM" id="CLU_1672628_0_0_1"/>
<organism evidence="2 3">
    <name type="scientific">Hyaloperonospora arabidopsidis (strain Emoy2)</name>
    <name type="common">Downy mildew agent</name>
    <name type="synonym">Peronospora arabidopsidis</name>
    <dbReference type="NCBI Taxonomy" id="559515"/>
    <lineage>
        <taxon>Eukaryota</taxon>
        <taxon>Sar</taxon>
        <taxon>Stramenopiles</taxon>
        <taxon>Oomycota</taxon>
        <taxon>Peronosporomycetes</taxon>
        <taxon>Peronosporales</taxon>
        <taxon>Peronosporaceae</taxon>
        <taxon>Hyaloperonospora</taxon>
    </lineage>
</organism>
<dbReference type="EMBL" id="JH598136">
    <property type="status" value="NOT_ANNOTATED_CDS"/>
    <property type="molecule type" value="Genomic_DNA"/>
</dbReference>
<evidence type="ECO:0000313" key="2">
    <source>
        <dbReference type="EnsemblProtists" id="HpaP804086"/>
    </source>
</evidence>
<dbReference type="EnsemblProtists" id="HpaT804086">
    <property type="protein sequence ID" value="HpaP804086"/>
    <property type="gene ID" value="HpaG804086"/>
</dbReference>
<dbReference type="AlphaFoldDB" id="M4BCS0"/>
<dbReference type="InParanoid" id="M4BCS0"/>
<dbReference type="eggNOG" id="KOG0017">
    <property type="taxonomic scope" value="Eukaryota"/>
</dbReference>
<dbReference type="Proteomes" id="UP000011713">
    <property type="component" value="Unassembled WGS sequence"/>
</dbReference>
<evidence type="ECO:0000313" key="3">
    <source>
        <dbReference type="Proteomes" id="UP000011713"/>
    </source>
</evidence>
<feature type="region of interest" description="Disordered" evidence="1">
    <location>
        <begin position="70"/>
        <end position="97"/>
    </location>
</feature>
<keyword evidence="3" id="KW-1185">Reference proteome</keyword>
<protein>
    <submittedName>
        <fullName evidence="2">Uncharacterized protein</fullName>
    </submittedName>
</protein>
<dbReference type="STRING" id="559515.M4BCS0"/>
<accession>M4BCS0</accession>
<sequence>MSEELVPANLASTLQSLVQTIAAVQDGLRVMRGQACPAGTSQGANIERLQQQFDGLTAQMGQMRMNTPVGSTFDGAGGAGGEETRHSSNVSMSTASPGTPYSVAPAFQMAPRPPNIKALVCERFDAKERYPGQGLGFGFEDFERRWEHVIATDIAIYSSNWIDFLKMMLTVKFMAARSAKLFQDNYES</sequence>
<feature type="compositionally biased region" description="Polar residues" evidence="1">
    <location>
        <begin position="87"/>
        <end position="97"/>
    </location>
</feature>